<feature type="compositionally biased region" description="Pro residues" evidence="1">
    <location>
        <begin position="241"/>
        <end position="250"/>
    </location>
</feature>
<evidence type="ECO:0000256" key="1">
    <source>
        <dbReference type="SAM" id="MobiDB-lite"/>
    </source>
</evidence>
<accession>A0A0S4JCG6</accession>
<feature type="compositionally biased region" description="Polar residues" evidence="1">
    <location>
        <begin position="46"/>
        <end position="57"/>
    </location>
</feature>
<dbReference type="VEuPathDB" id="TriTrypDB:BSAL_93825"/>
<evidence type="ECO:0000313" key="5">
    <source>
        <dbReference type="Proteomes" id="UP000051952"/>
    </source>
</evidence>
<evidence type="ECO:0000259" key="3">
    <source>
        <dbReference type="SMART" id="SM00382"/>
    </source>
</evidence>
<feature type="chain" id="PRO_5006622187" evidence="2">
    <location>
        <begin position="31"/>
        <end position="625"/>
    </location>
</feature>
<protein>
    <submittedName>
        <fullName evidence="4">Membrane-associated protein, putative</fullName>
    </submittedName>
</protein>
<gene>
    <name evidence="4" type="ORF">BSAL_93825</name>
</gene>
<feature type="signal peptide" evidence="2">
    <location>
        <begin position="1"/>
        <end position="30"/>
    </location>
</feature>
<dbReference type="EMBL" id="CYKH01001341">
    <property type="protein sequence ID" value="CUG86594.1"/>
    <property type="molecule type" value="Genomic_DNA"/>
</dbReference>
<feature type="region of interest" description="Disordered" evidence="1">
    <location>
        <begin position="39"/>
        <end position="62"/>
    </location>
</feature>
<dbReference type="Gene3D" id="3.40.50.300">
    <property type="entry name" value="P-loop containing nucleotide triphosphate hydrolases"/>
    <property type="match status" value="1"/>
</dbReference>
<organism evidence="4 5">
    <name type="scientific">Bodo saltans</name>
    <name type="common">Flagellated protozoan</name>
    <dbReference type="NCBI Taxonomy" id="75058"/>
    <lineage>
        <taxon>Eukaryota</taxon>
        <taxon>Discoba</taxon>
        <taxon>Euglenozoa</taxon>
        <taxon>Kinetoplastea</taxon>
        <taxon>Metakinetoplastina</taxon>
        <taxon>Eubodonida</taxon>
        <taxon>Bodonidae</taxon>
        <taxon>Bodo</taxon>
    </lineage>
</organism>
<keyword evidence="5" id="KW-1185">Reference proteome</keyword>
<evidence type="ECO:0000313" key="4">
    <source>
        <dbReference type="EMBL" id="CUG86594.1"/>
    </source>
</evidence>
<dbReference type="SUPFAM" id="SSF52540">
    <property type="entry name" value="P-loop containing nucleoside triphosphate hydrolases"/>
    <property type="match status" value="1"/>
</dbReference>
<name>A0A0S4JCG6_BODSA</name>
<keyword evidence="2" id="KW-0732">Signal</keyword>
<dbReference type="InterPro" id="IPR003593">
    <property type="entry name" value="AAA+_ATPase"/>
</dbReference>
<proteinExistence type="predicted"/>
<evidence type="ECO:0000256" key="2">
    <source>
        <dbReference type="SAM" id="SignalP"/>
    </source>
</evidence>
<dbReference type="AlphaFoldDB" id="A0A0S4JCG6"/>
<feature type="region of interest" description="Disordered" evidence="1">
    <location>
        <begin position="407"/>
        <end position="429"/>
    </location>
</feature>
<feature type="domain" description="AAA+ ATPase" evidence="3">
    <location>
        <begin position="267"/>
        <end position="461"/>
    </location>
</feature>
<dbReference type="InterPro" id="IPR027417">
    <property type="entry name" value="P-loop_NTPase"/>
</dbReference>
<dbReference type="SMART" id="SM00382">
    <property type="entry name" value="AAA"/>
    <property type="match status" value="1"/>
</dbReference>
<sequence>MSTHKSFLHAVLLLLLWCSMLLCCLQPCHGALPPPPGLPDDDTLTKSSTMSSNTAPNQRGDEALKEGNTAQVSFTTPICPQVPLCHHITPSSSSQPISSHLCTRASGGRAMLRHGVTATKKILSTAVNALLSSASFLQEGGHRWFSKTVATSSSEETPQATTQQLRKTSYDPDVVHSQFILHSQKFILRNLHELLLEGHAPNPTARQAILSFISWKLRRITSSFSATGGGDELRPACATNPSPPSPPGNPELPCSGSSKKKHEEEDEEEVLFLVGDNGVGKTHVARLISLAWSLHCAEMPSSLSFSSSPPCEYGDALLWLSGTSFAGSSPASAAQWIQQQICSHGRQFPFGIVLLDDVSAFPSEVLPFLAPLLGGGGEGEGGGGTFESCTDVPLEHLLVIMTSDFGTQQHGRRRQHNDDEGHSTTSTSEYAVVDSDEELMQLIPKEFKFASRDAIAVARSSSSSSSCSEKRSEYCKDDGVDHAIDVSTEAIMSRRMTIVPFRSWSLEDAKAMISTYVQRTFGCSRVDFAHHQYQDLQFVPLMTDSAIDFVLRLVGSSLWAENGHAVTRVLRTSLDTVVLDAIEAEVAIDEQGTLGLVIDGVVGAPNSEEGGPQIAQRLSIRFVPL</sequence>
<reference evidence="5" key="1">
    <citation type="submission" date="2015-09" db="EMBL/GenBank/DDBJ databases">
        <authorList>
            <consortium name="Pathogen Informatics"/>
        </authorList>
    </citation>
    <scope>NUCLEOTIDE SEQUENCE [LARGE SCALE GENOMIC DNA]</scope>
    <source>
        <strain evidence="5">Lake Konstanz</strain>
    </source>
</reference>
<dbReference type="Proteomes" id="UP000051952">
    <property type="component" value="Unassembled WGS sequence"/>
</dbReference>
<feature type="region of interest" description="Disordered" evidence="1">
    <location>
        <begin position="226"/>
        <end position="261"/>
    </location>
</feature>